<protein>
    <submittedName>
        <fullName evidence="2">Uroporphyrinogen-III synthase</fullName>
    </submittedName>
</protein>
<keyword evidence="3" id="KW-1185">Reference proteome</keyword>
<dbReference type="InterPro" id="IPR003754">
    <property type="entry name" value="4pyrrol_synth_uPrphyn_synth"/>
</dbReference>
<evidence type="ECO:0000259" key="1">
    <source>
        <dbReference type="Pfam" id="PF02602"/>
    </source>
</evidence>
<feature type="domain" description="Tetrapyrrole biosynthesis uroporphyrinogen III synthase" evidence="1">
    <location>
        <begin position="20"/>
        <end position="165"/>
    </location>
</feature>
<dbReference type="OrthoDB" id="7204250at2"/>
<reference evidence="3" key="1">
    <citation type="submission" date="2016-10" db="EMBL/GenBank/DDBJ databases">
        <authorList>
            <person name="Varghese N."/>
            <person name="Submissions S."/>
        </authorList>
    </citation>
    <scope>NUCLEOTIDE SEQUENCE [LARGE SCALE GENOMIC DNA]</scope>
    <source>
        <strain evidence="3">DSM 29303</strain>
    </source>
</reference>
<dbReference type="Pfam" id="PF02602">
    <property type="entry name" value="HEM4"/>
    <property type="match status" value="1"/>
</dbReference>
<gene>
    <name evidence="2" type="ORF">SAMN05444276_101838</name>
</gene>
<sequence>MQPPLPPVVLITRPAPAARRFADQIADLGLATVIAPLMRIVPVPHDSAAVAAAEGLVLTSENAVPHAGPGRGRPAICVGPRTAELARAAGFAVTQGPGDAAGMMPLLTGLGPGWVHLRGVRVAAELPVPGIVVYDQQALPLPEEAAALLKRPAPVILPLFSPRAAALAAAAVAAVGPAAPLWLAPISAAADAAWDRAWTGPAPATLRRAVAPSPDAPGIRCVIRALTRGTEPPGAG</sequence>
<dbReference type="AlphaFoldDB" id="A0A1H2T480"/>
<dbReference type="Gene3D" id="3.40.50.10090">
    <property type="match status" value="1"/>
</dbReference>
<evidence type="ECO:0000313" key="2">
    <source>
        <dbReference type="EMBL" id="SDW38691.1"/>
    </source>
</evidence>
<proteinExistence type="predicted"/>
<dbReference type="GO" id="GO:0004852">
    <property type="term" value="F:uroporphyrinogen-III synthase activity"/>
    <property type="evidence" value="ECO:0007669"/>
    <property type="project" value="InterPro"/>
</dbReference>
<accession>A0A1H2T480</accession>
<dbReference type="STRING" id="1545044.SAMN05444276_101838"/>
<dbReference type="RefSeq" id="WP_074826093.1">
    <property type="nucleotide sequence ID" value="NZ_FNNA01000001.1"/>
</dbReference>
<dbReference type="Proteomes" id="UP000182944">
    <property type="component" value="Unassembled WGS sequence"/>
</dbReference>
<dbReference type="CDD" id="cd06578">
    <property type="entry name" value="HemD"/>
    <property type="match status" value="1"/>
</dbReference>
<name>A0A1H2T480_9RHOB</name>
<dbReference type="GO" id="GO:0033014">
    <property type="term" value="P:tetrapyrrole biosynthetic process"/>
    <property type="evidence" value="ECO:0007669"/>
    <property type="project" value="InterPro"/>
</dbReference>
<dbReference type="InterPro" id="IPR036108">
    <property type="entry name" value="4pyrrol_syn_uPrphyn_synt_sf"/>
</dbReference>
<dbReference type="EMBL" id="FNNA01000001">
    <property type="protein sequence ID" value="SDW38691.1"/>
    <property type="molecule type" value="Genomic_DNA"/>
</dbReference>
<organism evidence="2 3">
    <name type="scientific">Paracoccus sanguinis</name>
    <dbReference type="NCBI Taxonomy" id="1545044"/>
    <lineage>
        <taxon>Bacteria</taxon>
        <taxon>Pseudomonadati</taxon>
        <taxon>Pseudomonadota</taxon>
        <taxon>Alphaproteobacteria</taxon>
        <taxon>Rhodobacterales</taxon>
        <taxon>Paracoccaceae</taxon>
        <taxon>Paracoccus</taxon>
    </lineage>
</organism>
<evidence type="ECO:0000313" key="3">
    <source>
        <dbReference type="Proteomes" id="UP000182944"/>
    </source>
</evidence>
<dbReference type="SUPFAM" id="SSF69618">
    <property type="entry name" value="HemD-like"/>
    <property type="match status" value="1"/>
</dbReference>